<evidence type="ECO:0000256" key="2">
    <source>
        <dbReference type="ARBA" id="ARBA00022475"/>
    </source>
</evidence>
<dbReference type="Pfam" id="PF02706">
    <property type="entry name" value="Wzz"/>
    <property type="match status" value="1"/>
</dbReference>
<sequence>MSNSIQRQPEYGDEISLVDLATTFVRRRHTFYVTFILVVILGVIFAFIKPEKYEFNSLVQLGKDGADNFIETPVAVVATLENRWIPDLSTRYAEINQAKLPFKIAVANPGETGLIRLSTETTLDNAELVEEFHKELIDNIVKRQTQRIETVTSALNGQTLALNEVIEALSLRDGEGAASALASVFEKRAELEGQIAAIQSAQVLAVARQGIDAKGVSKVLIVVLAIVLGAMMGIFLAFISEFLSLVRDNLSEIDE</sequence>
<dbReference type="GO" id="GO:0004713">
    <property type="term" value="F:protein tyrosine kinase activity"/>
    <property type="evidence" value="ECO:0007669"/>
    <property type="project" value="TreeGrafter"/>
</dbReference>
<proteinExistence type="predicted"/>
<feature type="domain" description="Polysaccharide chain length determinant N-terminal" evidence="7">
    <location>
        <begin position="13"/>
        <end position="66"/>
    </location>
</feature>
<name>A0A1I4QQC7_9GAMM</name>
<dbReference type="PANTHER" id="PTHR32309">
    <property type="entry name" value="TYROSINE-PROTEIN KINASE"/>
    <property type="match status" value="1"/>
</dbReference>
<evidence type="ECO:0000313" key="9">
    <source>
        <dbReference type="Proteomes" id="UP000198519"/>
    </source>
</evidence>
<gene>
    <name evidence="8" type="ORF">SAMN04487963_2503</name>
</gene>
<keyword evidence="4 6" id="KW-1133">Transmembrane helix</keyword>
<dbReference type="EMBL" id="FOUE01000003">
    <property type="protein sequence ID" value="SFM41935.1"/>
    <property type="molecule type" value="Genomic_DNA"/>
</dbReference>
<dbReference type="Proteomes" id="UP000198519">
    <property type="component" value="Unassembled WGS sequence"/>
</dbReference>
<dbReference type="STRING" id="488535.SAMN04487963_2503"/>
<feature type="transmembrane region" description="Helical" evidence="6">
    <location>
        <begin position="29"/>
        <end position="48"/>
    </location>
</feature>
<dbReference type="PANTHER" id="PTHR32309:SF13">
    <property type="entry name" value="FERRIC ENTEROBACTIN TRANSPORT PROTEIN FEPE"/>
    <property type="match status" value="1"/>
</dbReference>
<keyword evidence="2" id="KW-1003">Cell membrane</keyword>
<evidence type="ECO:0000256" key="3">
    <source>
        <dbReference type="ARBA" id="ARBA00022692"/>
    </source>
</evidence>
<evidence type="ECO:0000256" key="6">
    <source>
        <dbReference type="SAM" id="Phobius"/>
    </source>
</evidence>
<dbReference type="AlphaFoldDB" id="A0A1I4QQC7"/>
<keyword evidence="3 6" id="KW-0812">Transmembrane</keyword>
<organism evidence="8 9">
    <name type="scientific">Marinobacter zhejiangensis</name>
    <dbReference type="NCBI Taxonomy" id="488535"/>
    <lineage>
        <taxon>Bacteria</taxon>
        <taxon>Pseudomonadati</taxon>
        <taxon>Pseudomonadota</taxon>
        <taxon>Gammaproteobacteria</taxon>
        <taxon>Pseudomonadales</taxon>
        <taxon>Marinobacteraceae</taxon>
        <taxon>Marinobacter</taxon>
    </lineage>
</organism>
<evidence type="ECO:0000256" key="4">
    <source>
        <dbReference type="ARBA" id="ARBA00022989"/>
    </source>
</evidence>
<dbReference type="InterPro" id="IPR050445">
    <property type="entry name" value="Bact_polysacc_biosynth/exp"/>
</dbReference>
<keyword evidence="9" id="KW-1185">Reference proteome</keyword>
<keyword evidence="5 6" id="KW-0472">Membrane</keyword>
<accession>A0A1I4QQC7</accession>
<evidence type="ECO:0000256" key="1">
    <source>
        <dbReference type="ARBA" id="ARBA00004651"/>
    </source>
</evidence>
<reference evidence="9" key="1">
    <citation type="submission" date="2016-10" db="EMBL/GenBank/DDBJ databases">
        <authorList>
            <person name="Varghese N."/>
            <person name="Submissions S."/>
        </authorList>
    </citation>
    <scope>NUCLEOTIDE SEQUENCE [LARGE SCALE GENOMIC DNA]</scope>
    <source>
        <strain evidence="9">CGMCC 1.7061</strain>
    </source>
</reference>
<feature type="transmembrane region" description="Helical" evidence="6">
    <location>
        <begin position="219"/>
        <end position="239"/>
    </location>
</feature>
<comment type="subcellular location">
    <subcellularLocation>
        <location evidence="1">Cell membrane</location>
        <topology evidence="1">Multi-pass membrane protein</topology>
    </subcellularLocation>
</comment>
<dbReference type="InterPro" id="IPR003856">
    <property type="entry name" value="LPS_length_determ_N"/>
</dbReference>
<protein>
    <submittedName>
        <fullName evidence="8">Chain length determinant protein</fullName>
    </submittedName>
</protein>
<dbReference type="RefSeq" id="WP_092023007.1">
    <property type="nucleotide sequence ID" value="NZ_FOUE01000003.1"/>
</dbReference>
<evidence type="ECO:0000256" key="5">
    <source>
        <dbReference type="ARBA" id="ARBA00023136"/>
    </source>
</evidence>
<dbReference type="OrthoDB" id="5781423at2"/>
<evidence type="ECO:0000259" key="7">
    <source>
        <dbReference type="Pfam" id="PF02706"/>
    </source>
</evidence>
<evidence type="ECO:0000313" key="8">
    <source>
        <dbReference type="EMBL" id="SFM41935.1"/>
    </source>
</evidence>
<dbReference type="GO" id="GO:0005886">
    <property type="term" value="C:plasma membrane"/>
    <property type="evidence" value="ECO:0007669"/>
    <property type="project" value="UniProtKB-SubCell"/>
</dbReference>